<name>A0A328P9X2_9GAMM</name>
<sequence length="97" mass="10702">MNRHRAVAFRAVVQSGQRQWLVPLPFDPISQWSTPARPLWRCGHGHRVRGSLNGRTFSASVVERAGSFWLLLEDSLATAAELAAGQPVDVLLEPDDA</sequence>
<dbReference type="AlphaFoldDB" id="A0A328P9X2"/>
<dbReference type="EMBL" id="NFZS01000001">
    <property type="protein sequence ID" value="RAO78021.1"/>
    <property type="molecule type" value="Genomic_DNA"/>
</dbReference>
<evidence type="ECO:0008006" key="3">
    <source>
        <dbReference type="Google" id="ProtNLM"/>
    </source>
</evidence>
<evidence type="ECO:0000313" key="2">
    <source>
        <dbReference type="Proteomes" id="UP000248926"/>
    </source>
</evidence>
<reference evidence="1 2" key="1">
    <citation type="journal article" date="2018" name="Genet. Mol. Biol.">
        <title>The genome sequence of Dyella jiangningensis FCAV SCS01 from a lignocellulose-decomposing microbial consortium metagenome reveals potential for biotechnological applications.</title>
        <authorList>
            <person name="Desiderato J.G."/>
            <person name="Alvarenga D.O."/>
            <person name="Constancio M.T.L."/>
            <person name="Alves L.M.C."/>
            <person name="Varani A.M."/>
        </authorList>
    </citation>
    <scope>NUCLEOTIDE SEQUENCE [LARGE SCALE GENOMIC DNA]</scope>
    <source>
        <strain evidence="1 2">FCAV SCS01</strain>
    </source>
</reference>
<dbReference type="InterPro" id="IPR015018">
    <property type="entry name" value="DUF1905"/>
</dbReference>
<dbReference type="Proteomes" id="UP000248926">
    <property type="component" value="Unassembled WGS sequence"/>
</dbReference>
<comment type="caution">
    <text evidence="1">The sequence shown here is derived from an EMBL/GenBank/DDBJ whole genome shotgun (WGS) entry which is preliminary data.</text>
</comment>
<dbReference type="OrthoDB" id="5955711at2"/>
<evidence type="ECO:0000313" key="1">
    <source>
        <dbReference type="EMBL" id="RAO78021.1"/>
    </source>
</evidence>
<proteinExistence type="predicted"/>
<protein>
    <recommendedName>
        <fullName evidence="3">DUF1905 domain-containing protein</fullName>
    </recommendedName>
</protein>
<dbReference type="RefSeq" id="WP_111982458.1">
    <property type="nucleotide sequence ID" value="NZ_NFZS01000001.1"/>
</dbReference>
<dbReference type="Pfam" id="PF08922">
    <property type="entry name" value="DUF1905"/>
    <property type="match status" value="1"/>
</dbReference>
<dbReference type="InterPro" id="IPR037079">
    <property type="entry name" value="AF2212/PG0164-like_sf"/>
</dbReference>
<dbReference type="SUPFAM" id="SSF141694">
    <property type="entry name" value="AF2212/PG0164-like"/>
    <property type="match status" value="1"/>
</dbReference>
<gene>
    <name evidence="1" type="ORF">CA260_09385</name>
</gene>
<keyword evidence="2" id="KW-1185">Reference proteome</keyword>
<organism evidence="1 2">
    <name type="scientific">Dyella jiangningensis</name>
    <dbReference type="NCBI Taxonomy" id="1379159"/>
    <lineage>
        <taxon>Bacteria</taxon>
        <taxon>Pseudomonadati</taxon>
        <taxon>Pseudomonadota</taxon>
        <taxon>Gammaproteobacteria</taxon>
        <taxon>Lysobacterales</taxon>
        <taxon>Rhodanobacteraceae</taxon>
        <taxon>Dyella</taxon>
    </lineage>
</organism>
<dbReference type="Gene3D" id="2.40.30.100">
    <property type="entry name" value="AF2212/PG0164-like"/>
    <property type="match status" value="1"/>
</dbReference>
<accession>A0A328P9X2</accession>